<evidence type="ECO:0000259" key="4">
    <source>
        <dbReference type="Pfam" id="PF22725"/>
    </source>
</evidence>
<dbReference type="RefSeq" id="WP_246201669.1">
    <property type="nucleotide sequence ID" value="NZ_CP023695.1"/>
</dbReference>
<accession>Q53739</accession>
<comment type="similarity">
    <text evidence="1">Belongs to the Gfo/Idh/MocA family.</text>
</comment>
<evidence type="ECO:0000313" key="5">
    <source>
        <dbReference type="EMBL" id="CAA63160.1"/>
    </source>
</evidence>
<dbReference type="SUPFAM" id="SSF55347">
    <property type="entry name" value="Glyceraldehyde-3-phosphate dehydrogenase-like, C-terminal domain"/>
    <property type="match status" value="1"/>
</dbReference>
<dbReference type="GO" id="GO:0016491">
    <property type="term" value="F:oxidoreductase activity"/>
    <property type="evidence" value="ECO:0007669"/>
    <property type="project" value="UniProtKB-KW"/>
</dbReference>
<name>Q53739_STRAD</name>
<dbReference type="Gene3D" id="3.30.360.10">
    <property type="entry name" value="Dihydrodipicolinate Reductase, domain 2"/>
    <property type="match status" value="1"/>
</dbReference>
<dbReference type="AlphaFoldDB" id="Q53739"/>
<dbReference type="SMR" id="Q53739"/>
<evidence type="ECO:0000256" key="1">
    <source>
        <dbReference type="ARBA" id="ARBA00010928"/>
    </source>
</evidence>
<organism evidence="5">
    <name type="scientific">Streptomyces alboniger</name>
    <dbReference type="NCBI Taxonomy" id="132473"/>
    <lineage>
        <taxon>Bacteria</taxon>
        <taxon>Bacillati</taxon>
        <taxon>Actinomycetota</taxon>
        <taxon>Actinomycetes</taxon>
        <taxon>Kitasatosporales</taxon>
        <taxon>Streptomycetaceae</taxon>
        <taxon>Streptomyces</taxon>
        <taxon>Streptomyces aurantiacus group</taxon>
    </lineage>
</organism>
<protein>
    <submittedName>
        <fullName evidence="5">Oxido-reductase</fullName>
    </submittedName>
</protein>
<reference evidence="5" key="1">
    <citation type="journal article" date="1996" name="J. Biol. Chem.">
        <title>The biosynthetic pathway of the aminonucleoside antibiotic puromycin, as deduced from the molecular analysis of the pur cluster of Streptomyces alboniger.</title>
        <authorList>
            <person name="Tercero J.A."/>
            <person name="Espinosa J.C."/>
            <person name="Lacalle R.A."/>
            <person name="Jimenez A."/>
        </authorList>
    </citation>
    <scope>NUCLEOTIDE SEQUENCE</scope>
    <source>
        <strain evidence="5">ATCC12461</strain>
    </source>
</reference>
<dbReference type="Gene3D" id="3.40.50.720">
    <property type="entry name" value="NAD(P)-binding Rossmann-like Domain"/>
    <property type="match status" value="1"/>
</dbReference>
<dbReference type="InterPro" id="IPR055170">
    <property type="entry name" value="GFO_IDH_MocA-like_dom"/>
</dbReference>
<dbReference type="PANTHER" id="PTHR43708:SF5">
    <property type="entry name" value="CONSERVED EXPRESSED OXIDOREDUCTASE (EUROFUNG)-RELATED"/>
    <property type="match status" value="1"/>
</dbReference>
<gene>
    <name evidence="5" type="primary">pur10</name>
</gene>
<sequence length="338" mass="38338">MSTYSQKRAQPRLRALMVGFAGHQGKEYLPVVREYADIVGGVDVAPAAGALADDWGFPRFTGIGEALKRVDFDVAMVTVPHSEHFPLCRELLLHGKHIVKEKPFAVTEEEARQLIELAEGADRSVYTLLQRNFNPVFQFARKNLARIGDPYWFSYDYHFNLAQPTSGWRASREQALGGVLLDMGYHLIDVLSGMFPEPSRVNAAFVHHYQEMRDRHLEDLVSLMCSYPSPTLSGSLRISRHNHEKSERLCVLGTGGALNVEPQGATLHSTGGRLLERFTRPGPKTDAVRAMIAHYLGHLDDRDVREDHFRRQLTTVRVIDGIYRERSRERNELADRYS</sequence>
<dbReference type="SUPFAM" id="SSF51735">
    <property type="entry name" value="NAD(P)-binding Rossmann-fold domains"/>
    <property type="match status" value="1"/>
</dbReference>
<feature type="domain" description="Gfo/Idh/MocA-like oxidoreductase N-terminal" evidence="3">
    <location>
        <begin position="14"/>
        <end position="125"/>
    </location>
</feature>
<feature type="domain" description="GFO/IDH/MocA-like oxidoreductase" evidence="4">
    <location>
        <begin position="146"/>
        <end position="258"/>
    </location>
</feature>
<dbReference type="Pfam" id="PF22725">
    <property type="entry name" value="GFO_IDH_MocA_C3"/>
    <property type="match status" value="1"/>
</dbReference>
<proteinExistence type="inferred from homology"/>
<dbReference type="EMBL" id="X92429">
    <property type="protein sequence ID" value="CAA63160.1"/>
    <property type="molecule type" value="Genomic_DNA"/>
</dbReference>
<dbReference type="InterPro" id="IPR036291">
    <property type="entry name" value="NAD(P)-bd_dom_sf"/>
</dbReference>
<dbReference type="Pfam" id="PF01408">
    <property type="entry name" value="GFO_IDH_MocA"/>
    <property type="match status" value="1"/>
</dbReference>
<dbReference type="PANTHER" id="PTHR43708">
    <property type="entry name" value="CONSERVED EXPRESSED OXIDOREDUCTASE (EUROFUNG)"/>
    <property type="match status" value="1"/>
</dbReference>
<keyword evidence="2" id="KW-0560">Oxidoreductase</keyword>
<evidence type="ECO:0000259" key="3">
    <source>
        <dbReference type="Pfam" id="PF01408"/>
    </source>
</evidence>
<evidence type="ECO:0000256" key="2">
    <source>
        <dbReference type="ARBA" id="ARBA00023002"/>
    </source>
</evidence>
<dbReference type="InterPro" id="IPR000683">
    <property type="entry name" value="Gfo/Idh/MocA-like_OxRdtase_N"/>
</dbReference>
<dbReference type="InterPro" id="IPR051317">
    <property type="entry name" value="Gfo/Idh/MocA_oxidoreduct"/>
</dbReference>
<dbReference type="GO" id="GO:0000166">
    <property type="term" value="F:nucleotide binding"/>
    <property type="evidence" value="ECO:0007669"/>
    <property type="project" value="InterPro"/>
</dbReference>